<dbReference type="GO" id="GO:0004062">
    <property type="term" value="F:aryl sulfotransferase activity"/>
    <property type="evidence" value="ECO:0007669"/>
    <property type="project" value="InterPro"/>
</dbReference>
<dbReference type="Pfam" id="PF05935">
    <property type="entry name" value="Arylsulfotrans"/>
    <property type="match status" value="1"/>
</dbReference>
<protein>
    <submittedName>
        <fullName evidence="1">Aryl-sulfate sulfotransferase</fullName>
    </submittedName>
</protein>
<proteinExistence type="predicted"/>
<dbReference type="InterPro" id="IPR010262">
    <property type="entry name" value="Arylsulfotransferase_bact"/>
</dbReference>
<evidence type="ECO:0000313" key="2">
    <source>
        <dbReference type="Proteomes" id="UP001220610"/>
    </source>
</evidence>
<sequence length="443" mass="49521">MRLKNFIFWVVSGSLSGAAFLSCSRSGTLHHEPVAVRVQNDSLSALSARIRFSLDQAAPASIVYWEKGTTLKFNTPENSTRLQHSIPLFHLKEQTAYEFSILTEGAESSTHAFTTAAIPAHVKKFYSEEQRQIRDANNGYILFYSRYAPATAYLIDPSGKIAWYRTTPHMLKVARLTQQQTLLWLEDEHNTSFGDGNVILETSLAGDTLFYLKQGQKGFDRSVHHDLDLNPKGNIVAVTNVLQGSAIPGDGLMELDRQGNKIWEWTTFDTPDAADLGIHAQPWINSLDIDTDGNYIVSLRAFSQVWKINAASGSIHWKLGKNGNVAMDPQDHFQFQHYAHRNPAGHIMLFDNGSADRPFSRLLSFQINEQTLQASPVIRQELPAQYYSAIMGSTMLLPDQQLLTASSNNSTILKTSASGDILWTLKVAEPVYRAEYIGDPFPR</sequence>
<dbReference type="PANTHER" id="PTHR35340">
    <property type="entry name" value="PQQ ENZYME REPEAT PROTEIN-RELATED"/>
    <property type="match status" value="1"/>
</dbReference>
<dbReference type="SUPFAM" id="SSF63829">
    <property type="entry name" value="Calcium-dependent phosphotriesterase"/>
    <property type="match status" value="1"/>
</dbReference>
<dbReference type="PANTHER" id="PTHR35340:SF5">
    <property type="entry name" value="ASST-DOMAIN-CONTAINING PROTEIN"/>
    <property type="match status" value="1"/>
</dbReference>
<evidence type="ECO:0000313" key="1">
    <source>
        <dbReference type="EMBL" id="WEK34363.1"/>
    </source>
</evidence>
<name>A0AAJ5WRH1_9BACT</name>
<gene>
    <name evidence="1" type="ORF">P0Y53_17900</name>
</gene>
<dbReference type="EMBL" id="CP119311">
    <property type="protein sequence ID" value="WEK34363.1"/>
    <property type="molecule type" value="Genomic_DNA"/>
</dbReference>
<reference evidence="1" key="1">
    <citation type="submission" date="2023-03" db="EMBL/GenBank/DDBJ databases">
        <title>Andean soil-derived lignocellulolytic bacterial consortium as a source of novel taxa and putative plastic-active enzymes.</title>
        <authorList>
            <person name="Diaz-Garcia L."/>
            <person name="Chuvochina M."/>
            <person name="Feuerriegel G."/>
            <person name="Bunk B."/>
            <person name="Sproer C."/>
            <person name="Streit W.R."/>
            <person name="Rodriguez L.M."/>
            <person name="Overmann J."/>
            <person name="Jimenez D.J."/>
        </authorList>
    </citation>
    <scope>NUCLEOTIDE SEQUENCE</scope>
    <source>
        <strain evidence="1">MAG 7</strain>
    </source>
</reference>
<dbReference type="InterPro" id="IPR053143">
    <property type="entry name" value="Arylsulfate_ST"/>
</dbReference>
<dbReference type="PROSITE" id="PS51257">
    <property type="entry name" value="PROKAR_LIPOPROTEIN"/>
    <property type="match status" value="1"/>
</dbReference>
<organism evidence="1 2">
    <name type="scientific">Candidatus Pseudobacter hemicellulosilyticus</name>
    <dbReference type="NCBI Taxonomy" id="3121375"/>
    <lineage>
        <taxon>Bacteria</taxon>
        <taxon>Pseudomonadati</taxon>
        <taxon>Bacteroidota</taxon>
        <taxon>Chitinophagia</taxon>
        <taxon>Chitinophagales</taxon>
        <taxon>Chitinophagaceae</taxon>
        <taxon>Pseudobacter</taxon>
    </lineage>
</organism>
<dbReference type="Proteomes" id="UP001220610">
    <property type="component" value="Chromosome"/>
</dbReference>
<dbReference type="AlphaFoldDB" id="A0AAJ5WRH1"/>
<accession>A0AAJ5WRH1</accession>